<feature type="compositionally biased region" description="Basic and acidic residues" evidence="1">
    <location>
        <begin position="1"/>
        <end position="24"/>
    </location>
</feature>
<dbReference type="EMBL" id="JAJSOF020000011">
    <property type="protein sequence ID" value="KAJ4445067.1"/>
    <property type="molecule type" value="Genomic_DNA"/>
</dbReference>
<comment type="caution">
    <text evidence="2">The sequence shown here is derived from an EMBL/GenBank/DDBJ whole genome shotgun (WGS) entry which is preliminary data.</text>
</comment>
<evidence type="ECO:0000256" key="1">
    <source>
        <dbReference type="SAM" id="MobiDB-lite"/>
    </source>
</evidence>
<evidence type="ECO:0000313" key="3">
    <source>
        <dbReference type="Proteomes" id="UP001148838"/>
    </source>
</evidence>
<dbReference type="Proteomes" id="UP001148838">
    <property type="component" value="Unassembled WGS sequence"/>
</dbReference>
<gene>
    <name evidence="2" type="ORF">ANN_06866</name>
</gene>
<keyword evidence="3" id="KW-1185">Reference proteome</keyword>
<feature type="region of interest" description="Disordered" evidence="1">
    <location>
        <begin position="1"/>
        <end position="25"/>
    </location>
</feature>
<evidence type="ECO:0000313" key="2">
    <source>
        <dbReference type="EMBL" id="KAJ4445067.1"/>
    </source>
</evidence>
<proteinExistence type="predicted"/>
<accession>A0ABQ8TH47</accession>
<organism evidence="2 3">
    <name type="scientific">Periplaneta americana</name>
    <name type="common">American cockroach</name>
    <name type="synonym">Blatta americana</name>
    <dbReference type="NCBI Taxonomy" id="6978"/>
    <lineage>
        <taxon>Eukaryota</taxon>
        <taxon>Metazoa</taxon>
        <taxon>Ecdysozoa</taxon>
        <taxon>Arthropoda</taxon>
        <taxon>Hexapoda</taxon>
        <taxon>Insecta</taxon>
        <taxon>Pterygota</taxon>
        <taxon>Neoptera</taxon>
        <taxon>Polyneoptera</taxon>
        <taxon>Dictyoptera</taxon>
        <taxon>Blattodea</taxon>
        <taxon>Blattoidea</taxon>
        <taxon>Blattidae</taxon>
        <taxon>Blattinae</taxon>
        <taxon>Periplaneta</taxon>
    </lineage>
</organism>
<reference evidence="2 3" key="1">
    <citation type="journal article" date="2022" name="Allergy">
        <title>Genome assembly and annotation of Periplaneta americana reveal a comprehensive cockroach allergen profile.</title>
        <authorList>
            <person name="Wang L."/>
            <person name="Xiong Q."/>
            <person name="Saelim N."/>
            <person name="Wang L."/>
            <person name="Nong W."/>
            <person name="Wan A.T."/>
            <person name="Shi M."/>
            <person name="Liu X."/>
            <person name="Cao Q."/>
            <person name="Hui J.H.L."/>
            <person name="Sookrung N."/>
            <person name="Leung T.F."/>
            <person name="Tungtrongchitr A."/>
            <person name="Tsui S.K.W."/>
        </authorList>
    </citation>
    <scope>NUCLEOTIDE SEQUENCE [LARGE SCALE GENOMIC DNA]</scope>
    <source>
        <strain evidence="2">PWHHKU_190912</strain>
    </source>
</reference>
<protein>
    <submittedName>
        <fullName evidence="2">Uncharacterized protein</fullName>
    </submittedName>
</protein>
<name>A0ABQ8TH47_PERAM</name>
<sequence length="254" mass="27558">MSQGHSRDVTGQENHKTTDNEDKFLPLATPGLEPRTVWSGIAIHIATTDNSQCLELNALHQLLVYAYDMNMLGENPQTIRENTEILLEVNKAIGLEVNPEKKNLVGQNTVPDDGGGGGGGGGSGGEYYYFDVIVDLSFFDFLLRDLKFEIHASSTENSYRSQQEDKRDDPFSTTQLKYNQTETKNKAKVGPWVALRFAVTLSDVGKGEIPQIGTFKATADEDSLAALVEDVDEEGNSSALAGSLGRSVVSLGAN</sequence>